<sequence length="329" mass="37908">MVSRYDNRLLFDRQLSVAQRLNYSGEGNDPVERMMKDYFRVTRRVSELNQMLLQLFDEAILALPADEKPRPVDDEFQLRGTLIDLRDDTLFIREPQAILRMFYMMVRNSAITGIYSTTLRHLRHARRHLSQPLCYIPEARTLFLSMLRHPGAVSRGLLPMHRHSVLWAYMPQWSHIVGQMQFDLFHAYTVDEHTIRVMLKLESFAKEETRQRHPLCVDLWPRLPHPELILIAALFHDIAKGRGGDHSVLGRAGCTHLRRTARFELTRNATGRVAGAPTPANVSHRPAPRHPGSGSHQAVCRRGANRNTAAFSGLPDRRGHLRDQRNLVE</sequence>
<evidence type="ECO:0000313" key="10">
    <source>
        <dbReference type="Proteomes" id="UP000269208"/>
    </source>
</evidence>
<accession>A0A447TM21</accession>
<comment type="catalytic activity">
    <reaction evidence="6">
        <text>[protein-PII]-uridylyl-L-tyrosine + H2O = [protein-PII]-L-tyrosine + UMP + H(+)</text>
        <dbReference type="Rhea" id="RHEA:48600"/>
        <dbReference type="Rhea" id="RHEA-COMP:12147"/>
        <dbReference type="Rhea" id="RHEA-COMP:12148"/>
        <dbReference type="ChEBI" id="CHEBI:15377"/>
        <dbReference type="ChEBI" id="CHEBI:15378"/>
        <dbReference type="ChEBI" id="CHEBI:46858"/>
        <dbReference type="ChEBI" id="CHEBI:57865"/>
        <dbReference type="ChEBI" id="CHEBI:90602"/>
    </reaction>
</comment>
<evidence type="ECO:0000256" key="1">
    <source>
        <dbReference type="ARBA" id="ARBA00022679"/>
    </source>
</evidence>
<evidence type="ECO:0000256" key="2">
    <source>
        <dbReference type="ARBA" id="ARBA00022695"/>
    </source>
</evidence>
<feature type="region of interest" description="Uridylyltransferase" evidence="6">
    <location>
        <begin position="1"/>
        <end position="71"/>
    </location>
</feature>
<dbReference type="GO" id="GO:0008773">
    <property type="term" value="F:[protein-PII] uridylyltransferase activity"/>
    <property type="evidence" value="ECO:0007669"/>
    <property type="project" value="UniProtKB-UniRule"/>
</dbReference>
<evidence type="ECO:0000256" key="7">
    <source>
        <dbReference type="SAM" id="MobiDB-lite"/>
    </source>
</evidence>
<dbReference type="InterPro" id="IPR003607">
    <property type="entry name" value="HD/PDEase_dom"/>
</dbReference>
<keyword evidence="3 6" id="KW-0378">Hydrolase</keyword>
<comment type="cofactor">
    <cofactor evidence="6">
        <name>Mg(2+)</name>
        <dbReference type="ChEBI" id="CHEBI:18420"/>
    </cofactor>
</comment>
<keyword evidence="4 6" id="KW-0460">Magnesium</keyword>
<dbReference type="EMBL" id="LR134190">
    <property type="protein sequence ID" value="VEB50400.1"/>
    <property type="molecule type" value="Genomic_DNA"/>
</dbReference>
<dbReference type="Pfam" id="PF01966">
    <property type="entry name" value="HD"/>
    <property type="match status" value="1"/>
</dbReference>
<dbReference type="AlphaFoldDB" id="A0A447TM21"/>
<dbReference type="Pfam" id="PF08335">
    <property type="entry name" value="GlnD_UR_UTase"/>
    <property type="match status" value="1"/>
</dbReference>
<dbReference type="SUPFAM" id="SSF109604">
    <property type="entry name" value="HD-domain/PDEase-like"/>
    <property type="match status" value="1"/>
</dbReference>
<comment type="catalytic activity">
    <reaction evidence="6">
        <text>[protein-PII]-L-tyrosine + UTP = [protein-PII]-uridylyl-L-tyrosine + diphosphate</text>
        <dbReference type="Rhea" id="RHEA:13673"/>
        <dbReference type="Rhea" id="RHEA-COMP:12147"/>
        <dbReference type="Rhea" id="RHEA-COMP:12148"/>
        <dbReference type="ChEBI" id="CHEBI:33019"/>
        <dbReference type="ChEBI" id="CHEBI:46398"/>
        <dbReference type="ChEBI" id="CHEBI:46858"/>
        <dbReference type="ChEBI" id="CHEBI:90602"/>
        <dbReference type="EC" id="2.7.7.59"/>
    </reaction>
</comment>
<keyword evidence="1 6" id="KW-0808">Transferase</keyword>
<feature type="compositionally biased region" description="Basic and acidic residues" evidence="7">
    <location>
        <begin position="315"/>
        <end position="329"/>
    </location>
</feature>
<feature type="domain" description="HD/PDEase" evidence="8">
    <location>
        <begin position="186"/>
        <end position="319"/>
    </location>
</feature>
<evidence type="ECO:0000256" key="3">
    <source>
        <dbReference type="ARBA" id="ARBA00022801"/>
    </source>
</evidence>
<comment type="function">
    <text evidence="6">Modifies, by uridylylation and deuridylylation, the PII regulatory proteins (GlnB and homologs), in response to the nitrogen status of the cell that GlnD senses through the glutamine level. Under low glutamine levels, catalyzes the conversion of the PII proteins and UTP to PII-UMP and PPi, while under higher glutamine levels, GlnD hydrolyzes PII-UMP to PII and UMP (deuridylylation). Thus, controls uridylylation state and activity of the PII proteins, and plays an important role in the regulation of nitrogen metabolism.</text>
</comment>
<evidence type="ECO:0000256" key="5">
    <source>
        <dbReference type="ARBA" id="ARBA00023268"/>
    </source>
</evidence>
<keyword evidence="5 6" id="KW-0511">Multifunctional enzyme</keyword>
<dbReference type="Proteomes" id="UP000269208">
    <property type="component" value="Chromosome"/>
</dbReference>
<evidence type="ECO:0000256" key="4">
    <source>
        <dbReference type="ARBA" id="ARBA00022842"/>
    </source>
</evidence>
<name>A0A447TM21_SALET</name>
<evidence type="ECO:0000256" key="6">
    <source>
        <dbReference type="HAMAP-Rule" id="MF_00277"/>
    </source>
</evidence>
<dbReference type="InterPro" id="IPR010043">
    <property type="entry name" value="UTase/UR"/>
</dbReference>
<reference evidence="9 10" key="1">
    <citation type="submission" date="2018-12" db="EMBL/GenBank/DDBJ databases">
        <authorList>
            <consortium name="Pathogen Informatics"/>
        </authorList>
    </citation>
    <scope>NUCLEOTIDE SEQUENCE [LARGE SCALE GENOMIC DNA]</scope>
    <source>
        <strain evidence="9 10">NCTC6754</strain>
    </source>
</reference>
<dbReference type="PANTHER" id="PTHR47320:SF1">
    <property type="entry name" value="BIFUNCTIONAL URIDYLYLTRANSFERASE_URIDYLYL-REMOVING ENZYME"/>
    <property type="match status" value="1"/>
</dbReference>
<dbReference type="GO" id="GO:0008081">
    <property type="term" value="F:phosphoric diester hydrolase activity"/>
    <property type="evidence" value="ECO:0007669"/>
    <property type="project" value="UniProtKB-UniRule"/>
</dbReference>
<dbReference type="EC" id="3.1.4.-" evidence="6"/>
<comment type="domain">
    <text evidence="6">Has four distinct domains: an N-terminal nucleotidyltransferase (NT) domain responsible for UTase activity, a central HD domain that encodes UR activity, and two C-terminal ACT domains that seem to have a role in glutamine sensing.</text>
</comment>
<dbReference type="InterPro" id="IPR006674">
    <property type="entry name" value="HD_domain"/>
</dbReference>
<comment type="activity regulation">
    <text evidence="6">Uridylyltransferase (UTase) activity is inhibited by glutamine, while glutamine activates uridylyl-removing (UR) activity.</text>
</comment>
<dbReference type="InterPro" id="IPR013546">
    <property type="entry name" value="PII_UdlTrfase/GS_AdlTrfase"/>
</dbReference>
<proteinExistence type="inferred from homology"/>
<dbReference type="GO" id="GO:0006808">
    <property type="term" value="P:regulation of nitrogen utilization"/>
    <property type="evidence" value="ECO:0007669"/>
    <property type="project" value="UniProtKB-UniRule"/>
</dbReference>
<comment type="similarity">
    <text evidence="6">Belongs to the GlnD family.</text>
</comment>
<gene>
    <name evidence="6" type="primary">glnD</name>
    <name evidence="9" type="ORF">NCTC6754_00076</name>
</gene>
<evidence type="ECO:0000259" key="8">
    <source>
        <dbReference type="SMART" id="SM00471"/>
    </source>
</evidence>
<dbReference type="CDD" id="cd00077">
    <property type="entry name" value="HDc"/>
    <property type="match status" value="1"/>
</dbReference>
<dbReference type="SMART" id="SM00471">
    <property type="entry name" value="HDc"/>
    <property type="match status" value="1"/>
</dbReference>
<feature type="region of interest" description="Disordered" evidence="7">
    <location>
        <begin position="268"/>
        <end position="329"/>
    </location>
</feature>
<organism evidence="9 10">
    <name type="scientific">Salmonella enterica I</name>
    <dbReference type="NCBI Taxonomy" id="59201"/>
    <lineage>
        <taxon>Bacteria</taxon>
        <taxon>Pseudomonadati</taxon>
        <taxon>Pseudomonadota</taxon>
        <taxon>Gammaproteobacteria</taxon>
        <taxon>Enterobacterales</taxon>
        <taxon>Enterobacteriaceae</taxon>
        <taxon>Salmonella</taxon>
    </lineage>
</organism>
<dbReference type="PANTHER" id="PTHR47320">
    <property type="entry name" value="BIFUNCTIONAL URIDYLYLTRANSFERASE/URIDYLYL-REMOVING ENZYME"/>
    <property type="match status" value="1"/>
</dbReference>
<evidence type="ECO:0000313" key="9">
    <source>
        <dbReference type="EMBL" id="VEB50400.1"/>
    </source>
</evidence>
<dbReference type="EC" id="2.7.7.59" evidence="6"/>
<dbReference type="HAMAP" id="MF_00277">
    <property type="entry name" value="PII_uridylyl_transf"/>
    <property type="match status" value="1"/>
</dbReference>
<comment type="caution">
    <text evidence="6">Lacks conserved residue(s) required for the propagation of feature annotation.</text>
</comment>
<keyword evidence="2 6" id="KW-0548">Nucleotidyltransferase</keyword>
<protein>
    <recommendedName>
        <fullName evidence="6">Bifunctional uridylyltransferase/uridylyl-removing enzyme</fullName>
        <shortName evidence="6">UTase/UR</shortName>
    </recommendedName>
    <alternativeName>
        <fullName evidence="6">Bifunctional [protein-PII] modification enzyme</fullName>
    </alternativeName>
    <alternativeName>
        <fullName evidence="6">Bifunctional nitrogen sensor protein</fullName>
    </alternativeName>
    <domain>
        <recommendedName>
            <fullName evidence="6">[Protein-PII] uridylyltransferase</fullName>
            <shortName evidence="6">PII uridylyltransferase</shortName>
            <shortName evidence="6">UTase</shortName>
            <ecNumber evidence="6">2.7.7.59</ecNumber>
        </recommendedName>
    </domain>
    <domain>
        <recommendedName>
            <fullName evidence="6">[Protein-PII]-UMP uridylyl-removing enzyme</fullName>
            <shortName evidence="6">UR</shortName>
            <ecNumber evidence="6">3.1.4.-</ecNumber>
        </recommendedName>
    </domain>
</protein>